<name>A0ACC7S958_DOLFA</name>
<evidence type="ECO:0000313" key="2">
    <source>
        <dbReference type="Proteomes" id="UP001517388"/>
    </source>
</evidence>
<comment type="caution">
    <text evidence="1">The sequence shown here is derived from an EMBL/GenBank/DDBJ whole genome shotgun (WGS) entry which is preliminary data.</text>
</comment>
<protein>
    <submittedName>
        <fullName evidence="1">IS200/IS605 family element transposase accessory protein TnpB</fullName>
    </submittedName>
</protein>
<gene>
    <name evidence="1" type="ORF">FJR39_18300</name>
</gene>
<sequence>MQLTERHIIKKTHKHYREIDRLCFLSKNLYNVANYLIRQSFFKTGEILNYNQTQKLLQSQFDYKNLPAKVSQQILMILDKNWKAFFQAQKAYQENPSKFLGKPKLPKYKHKENGRNLLVYTIQALSKPFLCKGLIKLSQTEIVFPTQAKKIAQVRIIPKLNHYVIEVIYHQEEKPKQVDNKRIASIDLGLNNLATVTFNQAGLIPFLPFLINGRPLKSINHFFNKKKAELQAILKTTTSKRLQNLCIKRNFKVDDYLHKASRYLINKLVELNIGTLVIGKNEGWKQELNIGSKNNQNFTQIPHTRFIEQLTYKAELEGISVIITEESYTSKSSFLDQDVLPTYKKGENHSFSGKRIKRGLYKSAQGILVNADVNGSLNILRKAIPNAFADGIKGIVVSPVKVTLSK</sequence>
<accession>A0ACC7S958</accession>
<proteinExistence type="predicted"/>
<dbReference type="EMBL" id="VILF01000004">
    <property type="protein sequence ID" value="MTJ44995.1"/>
    <property type="molecule type" value="Genomic_DNA"/>
</dbReference>
<reference evidence="2" key="1">
    <citation type="journal article" date="2020" name="Toxins">
        <title>Phylogenomic Analysis of Secondary Metabolism in the Toxic Cyanobacterial Genera Anabaena, Dolichospermum and Aphanizomenon.</title>
        <authorList>
            <person name="Oesterholm J."/>
            <person name="Popin R.V."/>
            <person name="Fewer D.P."/>
            <person name="Sivonen K."/>
        </authorList>
    </citation>
    <scope>NUCLEOTIDE SEQUENCE [LARGE SCALE GENOMIC DNA]</scope>
    <source>
        <strain evidence="2">UHCC 0037</strain>
    </source>
</reference>
<evidence type="ECO:0000313" key="1">
    <source>
        <dbReference type="EMBL" id="MTJ44995.1"/>
    </source>
</evidence>
<organism evidence="1 2">
    <name type="scientific">Dolichospermum flos-aquae UHCC 0037</name>
    <dbReference type="NCBI Taxonomy" id="2590026"/>
    <lineage>
        <taxon>Bacteria</taxon>
        <taxon>Bacillati</taxon>
        <taxon>Cyanobacteriota</taxon>
        <taxon>Cyanophyceae</taxon>
        <taxon>Nostocales</taxon>
        <taxon>Aphanizomenonaceae</taxon>
        <taxon>Dolichospermum</taxon>
    </lineage>
</organism>
<dbReference type="Proteomes" id="UP001517388">
    <property type="component" value="Unassembled WGS sequence"/>
</dbReference>
<keyword evidence="2" id="KW-1185">Reference proteome</keyword>